<accession>A0ABR5N086</accession>
<name>A0ABR5N086_BRECH</name>
<evidence type="ECO:0000313" key="2">
    <source>
        <dbReference type="EMBL" id="KQL43915.1"/>
    </source>
</evidence>
<dbReference type="RefSeq" id="WP_055746487.1">
    <property type="nucleotide sequence ID" value="NZ_LJJB01000013.1"/>
</dbReference>
<reference evidence="2 3" key="1">
    <citation type="submission" date="2015-09" db="EMBL/GenBank/DDBJ databases">
        <title>Genome sequencing project for genomic taxonomy and phylogenomics of Bacillus-like bacteria.</title>
        <authorList>
            <person name="Liu B."/>
            <person name="Wang J."/>
            <person name="Zhu Y."/>
            <person name="Liu G."/>
            <person name="Chen Q."/>
            <person name="Chen Z."/>
            <person name="Lan J."/>
            <person name="Che J."/>
            <person name="Ge C."/>
            <person name="Shi H."/>
            <person name="Pan Z."/>
            <person name="Liu X."/>
        </authorList>
    </citation>
    <scope>NUCLEOTIDE SEQUENCE [LARGE SCALE GENOMIC DNA]</scope>
    <source>
        <strain evidence="2 3">DSM 8552</strain>
    </source>
</reference>
<dbReference type="EMBL" id="LJJB01000013">
    <property type="protein sequence ID" value="KQL43915.1"/>
    <property type="molecule type" value="Genomic_DNA"/>
</dbReference>
<keyword evidence="1" id="KW-0175">Coiled coil</keyword>
<evidence type="ECO:0000256" key="1">
    <source>
        <dbReference type="SAM" id="Coils"/>
    </source>
</evidence>
<gene>
    <name evidence="2" type="ORF">AN963_20880</name>
</gene>
<comment type="caution">
    <text evidence="2">The sequence shown here is derived from an EMBL/GenBank/DDBJ whole genome shotgun (WGS) entry which is preliminary data.</text>
</comment>
<feature type="coiled-coil region" evidence="1">
    <location>
        <begin position="68"/>
        <end position="95"/>
    </location>
</feature>
<sequence>MEADVFGRQVANMTQMNECSYTSGTQISKIGRRGRVAEMKEFHDWNRRVLEALEQTFTYDAKLMTLFVQEGERQNQLYAERLAEFRKKVDEEKIEYSSI</sequence>
<keyword evidence="3" id="KW-1185">Reference proteome</keyword>
<evidence type="ECO:0000313" key="3">
    <source>
        <dbReference type="Proteomes" id="UP000051063"/>
    </source>
</evidence>
<proteinExistence type="predicted"/>
<protein>
    <submittedName>
        <fullName evidence="2">Uncharacterized protein</fullName>
    </submittedName>
</protein>
<organism evidence="2 3">
    <name type="scientific">Brevibacillus choshinensis</name>
    <dbReference type="NCBI Taxonomy" id="54911"/>
    <lineage>
        <taxon>Bacteria</taxon>
        <taxon>Bacillati</taxon>
        <taxon>Bacillota</taxon>
        <taxon>Bacilli</taxon>
        <taxon>Bacillales</taxon>
        <taxon>Paenibacillaceae</taxon>
        <taxon>Brevibacillus</taxon>
    </lineage>
</organism>
<dbReference type="Proteomes" id="UP000051063">
    <property type="component" value="Unassembled WGS sequence"/>
</dbReference>